<reference evidence="1 2" key="1">
    <citation type="journal article" date="2022" name="DNA Res.">
        <title>Chromosomal-level genome assembly of the orchid tree Bauhinia variegata (Leguminosae; Cercidoideae) supports the allotetraploid origin hypothesis of Bauhinia.</title>
        <authorList>
            <person name="Zhong Y."/>
            <person name="Chen Y."/>
            <person name="Zheng D."/>
            <person name="Pang J."/>
            <person name="Liu Y."/>
            <person name="Luo S."/>
            <person name="Meng S."/>
            <person name="Qian L."/>
            <person name="Wei D."/>
            <person name="Dai S."/>
            <person name="Zhou R."/>
        </authorList>
    </citation>
    <scope>NUCLEOTIDE SEQUENCE [LARGE SCALE GENOMIC DNA]</scope>
    <source>
        <strain evidence="1">BV-YZ2020</strain>
    </source>
</reference>
<gene>
    <name evidence="1" type="ORF">L6164_024995</name>
</gene>
<evidence type="ECO:0000313" key="1">
    <source>
        <dbReference type="EMBL" id="KAI4317087.1"/>
    </source>
</evidence>
<protein>
    <submittedName>
        <fullName evidence="1">Uncharacterized protein</fullName>
    </submittedName>
</protein>
<name>A0ACB9M0N8_BAUVA</name>
<evidence type="ECO:0000313" key="2">
    <source>
        <dbReference type="Proteomes" id="UP000828941"/>
    </source>
</evidence>
<comment type="caution">
    <text evidence="1">The sequence shown here is derived from an EMBL/GenBank/DDBJ whole genome shotgun (WGS) entry which is preliminary data.</text>
</comment>
<keyword evidence="2" id="KW-1185">Reference proteome</keyword>
<accession>A0ACB9M0N8</accession>
<dbReference type="Proteomes" id="UP000828941">
    <property type="component" value="Chromosome 10"/>
</dbReference>
<organism evidence="1 2">
    <name type="scientific">Bauhinia variegata</name>
    <name type="common">Purple orchid tree</name>
    <name type="synonym">Phanera variegata</name>
    <dbReference type="NCBI Taxonomy" id="167791"/>
    <lineage>
        <taxon>Eukaryota</taxon>
        <taxon>Viridiplantae</taxon>
        <taxon>Streptophyta</taxon>
        <taxon>Embryophyta</taxon>
        <taxon>Tracheophyta</taxon>
        <taxon>Spermatophyta</taxon>
        <taxon>Magnoliopsida</taxon>
        <taxon>eudicotyledons</taxon>
        <taxon>Gunneridae</taxon>
        <taxon>Pentapetalae</taxon>
        <taxon>rosids</taxon>
        <taxon>fabids</taxon>
        <taxon>Fabales</taxon>
        <taxon>Fabaceae</taxon>
        <taxon>Cercidoideae</taxon>
        <taxon>Cercideae</taxon>
        <taxon>Bauhiniinae</taxon>
        <taxon>Bauhinia</taxon>
    </lineage>
</organism>
<dbReference type="EMBL" id="CM039435">
    <property type="protein sequence ID" value="KAI4317087.1"/>
    <property type="molecule type" value="Genomic_DNA"/>
</dbReference>
<proteinExistence type="predicted"/>
<sequence length="95" mass="10477">MNISTRLKQVQLVGVGDLSFLDSSPFAKLLDSCVQSKSAIDTRRIHARIIKTPLTRKFLSKIGSLMLTENVLVWKTHANCLIVCFKGTLSAGTPF</sequence>